<keyword evidence="3" id="KW-1185">Reference proteome</keyword>
<reference evidence="2 3" key="1">
    <citation type="submission" date="2021-08" db="EMBL/GenBank/DDBJ databases">
        <title>The genome sequence of Chitinophaga sp. B61.</title>
        <authorList>
            <person name="Zhang X."/>
        </authorList>
    </citation>
    <scope>NUCLEOTIDE SEQUENCE [LARGE SCALE GENOMIC DNA]</scope>
    <source>
        <strain evidence="2 3">B61</strain>
    </source>
</reference>
<gene>
    <name evidence="2" type="ORF">K1Y79_03280</name>
</gene>
<dbReference type="EMBL" id="JAICCF010000001">
    <property type="protein sequence ID" value="MBW8683345.1"/>
    <property type="molecule type" value="Genomic_DNA"/>
</dbReference>
<evidence type="ECO:0000313" key="2">
    <source>
        <dbReference type="EMBL" id="MBW8683345.1"/>
    </source>
</evidence>
<evidence type="ECO:0000256" key="1">
    <source>
        <dbReference type="SAM" id="SignalP"/>
    </source>
</evidence>
<dbReference type="RefSeq" id="WP_220248566.1">
    <property type="nucleotide sequence ID" value="NZ_JAICCF010000001.1"/>
</dbReference>
<sequence>MKKTLIAILLLATHFINARGQATTDNNQQVIADFINNVKKQNKTALAEKVVFPLRRDAPIPPVKTKQEFLERYNDIFDAALTKLIIESQPDKDWKDMGWRGMMLDQGKVWLNGDGKLVAVNYESTIEKRKREALIAEDRKELNKAVRNYQRPVYVLETAKFRIRIDDMGKDNYRYSSWKIQSSKGDVPDLVIENGKVLHEGTGGNHRYQFKNDGYLYECDFTLLGVDNQTPAVLKIYKDGKTLLSQPATIIE</sequence>
<comment type="caution">
    <text evidence="2">The sequence shown here is derived from an EMBL/GenBank/DDBJ whole genome shotgun (WGS) entry which is preliminary data.</text>
</comment>
<feature type="signal peptide" evidence="1">
    <location>
        <begin position="1"/>
        <end position="18"/>
    </location>
</feature>
<evidence type="ECO:0000313" key="3">
    <source>
        <dbReference type="Proteomes" id="UP000812961"/>
    </source>
</evidence>
<protein>
    <recommendedName>
        <fullName evidence="4">GLPGLI family protein</fullName>
    </recommendedName>
</protein>
<name>A0ABS7G892_9BACT</name>
<organism evidence="2 3">
    <name type="scientific">Chitinophaga rhizophila</name>
    <dbReference type="NCBI Taxonomy" id="2866212"/>
    <lineage>
        <taxon>Bacteria</taxon>
        <taxon>Pseudomonadati</taxon>
        <taxon>Bacteroidota</taxon>
        <taxon>Chitinophagia</taxon>
        <taxon>Chitinophagales</taxon>
        <taxon>Chitinophagaceae</taxon>
        <taxon>Chitinophaga</taxon>
    </lineage>
</organism>
<keyword evidence="1" id="KW-0732">Signal</keyword>
<evidence type="ECO:0008006" key="4">
    <source>
        <dbReference type="Google" id="ProtNLM"/>
    </source>
</evidence>
<accession>A0ABS7G892</accession>
<dbReference type="Proteomes" id="UP000812961">
    <property type="component" value="Unassembled WGS sequence"/>
</dbReference>
<feature type="chain" id="PRO_5046268621" description="GLPGLI family protein" evidence="1">
    <location>
        <begin position="19"/>
        <end position="252"/>
    </location>
</feature>
<proteinExistence type="predicted"/>